<dbReference type="OrthoDB" id="1107592at2759"/>
<dbReference type="PANTHER" id="PTHR47967:SF78">
    <property type="entry name" value="PROTEIN ASPARTIC PROTEASE IN GUARD CELL 1-LIKE"/>
    <property type="match status" value="1"/>
</dbReference>
<evidence type="ECO:0000313" key="5">
    <source>
        <dbReference type="EMBL" id="GAV76682.1"/>
    </source>
</evidence>
<sequence>HPNVGSSIPLSTIQHRGGEYVALVGVGSSLHTMHMLVDTGSAFIWWQCSTCIDCYPQRDILFNPAESSSYQDIMCNSDQCGDHVSGSVALHCDKVTNSCRAYEYVSVVKGYLASETIT</sequence>
<keyword evidence="3" id="KW-0378">Hydrolase</keyword>
<organism evidence="5 6">
    <name type="scientific">Cephalotus follicularis</name>
    <name type="common">Albany pitcher plant</name>
    <dbReference type="NCBI Taxonomy" id="3775"/>
    <lineage>
        <taxon>Eukaryota</taxon>
        <taxon>Viridiplantae</taxon>
        <taxon>Streptophyta</taxon>
        <taxon>Embryophyta</taxon>
        <taxon>Tracheophyta</taxon>
        <taxon>Spermatophyta</taxon>
        <taxon>Magnoliopsida</taxon>
        <taxon>eudicotyledons</taxon>
        <taxon>Gunneridae</taxon>
        <taxon>Pentapetalae</taxon>
        <taxon>rosids</taxon>
        <taxon>fabids</taxon>
        <taxon>Oxalidales</taxon>
        <taxon>Cephalotaceae</taxon>
        <taxon>Cephalotus</taxon>
    </lineage>
</organism>
<proteinExistence type="inferred from homology"/>
<protein>
    <submittedName>
        <fullName evidence="5">Asp domain-containing protein</fullName>
    </submittedName>
</protein>
<dbReference type="InterPro" id="IPR033121">
    <property type="entry name" value="PEPTIDASE_A1"/>
</dbReference>
<evidence type="ECO:0000256" key="3">
    <source>
        <dbReference type="ARBA" id="ARBA00022801"/>
    </source>
</evidence>
<gene>
    <name evidence="5" type="ORF">CFOL_v3_20155</name>
</gene>
<dbReference type="SUPFAM" id="SSF50630">
    <property type="entry name" value="Acid proteases"/>
    <property type="match status" value="1"/>
</dbReference>
<dbReference type="PROSITE" id="PS51767">
    <property type="entry name" value="PEPTIDASE_A1"/>
    <property type="match status" value="1"/>
</dbReference>
<keyword evidence="2" id="KW-0645">Protease</keyword>
<dbReference type="InParanoid" id="A0A1Q3C976"/>
<comment type="similarity">
    <text evidence="1">Belongs to the peptidase A1 family.</text>
</comment>
<evidence type="ECO:0000256" key="2">
    <source>
        <dbReference type="ARBA" id="ARBA00022670"/>
    </source>
</evidence>
<feature type="non-terminal residue" evidence="5">
    <location>
        <position position="1"/>
    </location>
</feature>
<dbReference type="GO" id="GO:0008233">
    <property type="term" value="F:peptidase activity"/>
    <property type="evidence" value="ECO:0007669"/>
    <property type="project" value="UniProtKB-KW"/>
</dbReference>
<dbReference type="STRING" id="3775.A0A1Q3C976"/>
<dbReference type="Gene3D" id="2.40.70.10">
    <property type="entry name" value="Acid Proteases"/>
    <property type="match status" value="1"/>
</dbReference>
<evidence type="ECO:0000259" key="4">
    <source>
        <dbReference type="PROSITE" id="PS51767"/>
    </source>
</evidence>
<evidence type="ECO:0000256" key="1">
    <source>
        <dbReference type="ARBA" id="ARBA00007447"/>
    </source>
</evidence>
<dbReference type="AlphaFoldDB" id="A0A1Q3C976"/>
<dbReference type="InterPro" id="IPR021109">
    <property type="entry name" value="Peptidase_aspartic_dom_sf"/>
</dbReference>
<dbReference type="InterPro" id="IPR032861">
    <property type="entry name" value="TAXi_N"/>
</dbReference>
<dbReference type="Pfam" id="PF14543">
    <property type="entry name" value="TAXi_N"/>
    <property type="match status" value="1"/>
</dbReference>
<dbReference type="Proteomes" id="UP000187406">
    <property type="component" value="Unassembled WGS sequence"/>
</dbReference>
<reference evidence="6" key="1">
    <citation type="submission" date="2016-04" db="EMBL/GenBank/DDBJ databases">
        <title>Cephalotus genome sequencing.</title>
        <authorList>
            <person name="Fukushima K."/>
            <person name="Hasebe M."/>
            <person name="Fang X."/>
        </authorList>
    </citation>
    <scope>NUCLEOTIDE SEQUENCE [LARGE SCALE GENOMIC DNA]</scope>
    <source>
        <strain evidence="6">cv. St1</strain>
    </source>
</reference>
<keyword evidence="6" id="KW-1185">Reference proteome</keyword>
<dbReference type="EMBL" id="BDDD01001515">
    <property type="protein sequence ID" value="GAV76682.1"/>
    <property type="molecule type" value="Genomic_DNA"/>
</dbReference>
<accession>A0A1Q3C976</accession>
<dbReference type="PANTHER" id="PTHR47967">
    <property type="entry name" value="OS07G0603500 PROTEIN-RELATED"/>
    <property type="match status" value="1"/>
</dbReference>
<comment type="caution">
    <text evidence="5">The sequence shown here is derived from an EMBL/GenBank/DDBJ whole genome shotgun (WGS) entry which is preliminary data.</text>
</comment>
<dbReference type="GO" id="GO:0006508">
    <property type="term" value="P:proteolysis"/>
    <property type="evidence" value="ECO:0007669"/>
    <property type="project" value="UniProtKB-KW"/>
</dbReference>
<dbReference type="InterPro" id="IPR051708">
    <property type="entry name" value="Plant_Aspart_Prot_A1"/>
</dbReference>
<name>A0A1Q3C976_CEPFO</name>
<feature type="non-terminal residue" evidence="5">
    <location>
        <position position="118"/>
    </location>
</feature>
<evidence type="ECO:0000313" key="6">
    <source>
        <dbReference type="Proteomes" id="UP000187406"/>
    </source>
</evidence>
<feature type="domain" description="Peptidase A1" evidence="4">
    <location>
        <begin position="20"/>
        <end position="118"/>
    </location>
</feature>